<organism evidence="3 4">
    <name type="scientific">Lysinibacillus telephonicus</name>
    <dbReference type="NCBI Taxonomy" id="1714840"/>
    <lineage>
        <taxon>Bacteria</taxon>
        <taxon>Bacillati</taxon>
        <taxon>Bacillota</taxon>
        <taxon>Bacilli</taxon>
        <taxon>Bacillales</taxon>
        <taxon>Bacillaceae</taxon>
        <taxon>Lysinibacillus</taxon>
    </lineage>
</organism>
<sequence length="543" mass="60575">MDRMDTKKLANHSLDGNSAKITAGANQKESVDKVYKTSENGNQSGKETALTYKDIIVMPYNIRVHQIEITQQMNEHATLHLTGLIPSELEDSYVYTTDVETAIEVLQIVGDGKAVPIFNGLALDVQVKSIMNNYYLEVKAVSHTYVLDVKKKNQTYQNASMTYNELIDACIADQKGADFIDCVTEGAKLGNFTMQYLETDWEFLKRMASRFNTGLVPETVYPAPKFYFGVPYQAEGAKEIDAINYRVKKSIGNYLISSENYLQGISDSDYMYYEVESTQPFKIGNEVTFQSRKLYVYKIFSTIKDGLFKHIYTLTPENGFSVRTTYNQAIIGASIQGKVIDISGDKIRIHVDFDANQDKNTAYWFPYSTIYASEDNTGWYVMPELSDNVRIYFPSNREDEGIAISSVAKAPPQSGAMLAESNQASLGGGGQSSAAPAMDSRQDPGRMVDPDVKTLRTKHGKQILLAPDRIVISGGGLMITLMDDNGISIISDKNINLKATEKVVINAKQIMINANEKIEMTCKENSIKMEDKMEIKGTEVRAN</sequence>
<evidence type="ECO:0000259" key="2">
    <source>
        <dbReference type="Pfam" id="PF04717"/>
    </source>
</evidence>
<protein>
    <recommendedName>
        <fullName evidence="2">Gp5/Type VI secretion system Vgr protein OB-fold domain-containing protein</fullName>
    </recommendedName>
</protein>
<dbReference type="AlphaFoldDB" id="A0A431USE6"/>
<reference evidence="3 4" key="1">
    <citation type="submission" date="2018-12" db="EMBL/GenBank/DDBJ databases">
        <authorList>
            <person name="Yu L."/>
        </authorList>
    </citation>
    <scope>NUCLEOTIDE SEQUENCE [LARGE SCALE GENOMIC DNA]</scope>
    <source>
        <strain evidence="3 4">S5H2222</strain>
    </source>
</reference>
<feature type="domain" description="Gp5/Type VI secretion system Vgr protein OB-fold" evidence="2">
    <location>
        <begin position="340"/>
        <end position="404"/>
    </location>
</feature>
<proteinExistence type="predicted"/>
<evidence type="ECO:0000313" key="4">
    <source>
        <dbReference type="Proteomes" id="UP000276349"/>
    </source>
</evidence>
<dbReference type="InterPro" id="IPR006531">
    <property type="entry name" value="Gp5/Vgr_OB"/>
</dbReference>
<dbReference type="Proteomes" id="UP000276349">
    <property type="component" value="Unassembled WGS sequence"/>
</dbReference>
<evidence type="ECO:0000256" key="1">
    <source>
        <dbReference type="SAM" id="MobiDB-lite"/>
    </source>
</evidence>
<gene>
    <name evidence="3" type="ORF">EKG35_10630</name>
</gene>
<accession>A0A431USE6</accession>
<feature type="compositionally biased region" description="Polar residues" evidence="1">
    <location>
        <begin position="14"/>
        <end position="25"/>
    </location>
</feature>
<feature type="region of interest" description="Disordered" evidence="1">
    <location>
        <begin position="1"/>
        <end position="25"/>
    </location>
</feature>
<dbReference type="Pfam" id="PF04717">
    <property type="entry name" value="Phage_base_V"/>
    <property type="match status" value="1"/>
</dbReference>
<feature type="region of interest" description="Disordered" evidence="1">
    <location>
        <begin position="422"/>
        <end position="445"/>
    </location>
</feature>
<dbReference type="OrthoDB" id="95423at2"/>
<keyword evidence="4" id="KW-1185">Reference proteome</keyword>
<name>A0A431USE6_9BACI</name>
<dbReference type="SUPFAM" id="SSF69279">
    <property type="entry name" value="Phage tail proteins"/>
    <property type="match status" value="1"/>
</dbReference>
<dbReference type="EMBL" id="RXNR01000026">
    <property type="protein sequence ID" value="RTQ92865.1"/>
    <property type="molecule type" value="Genomic_DNA"/>
</dbReference>
<dbReference type="RefSeq" id="WP_148103511.1">
    <property type="nucleotide sequence ID" value="NZ_CP155468.1"/>
</dbReference>
<evidence type="ECO:0000313" key="3">
    <source>
        <dbReference type="EMBL" id="RTQ92865.1"/>
    </source>
</evidence>
<comment type="caution">
    <text evidence="3">The sequence shown here is derived from an EMBL/GenBank/DDBJ whole genome shotgun (WGS) entry which is preliminary data.</text>
</comment>
<dbReference type="Gene3D" id="3.55.50.10">
    <property type="entry name" value="Baseplate protein-like domains"/>
    <property type="match status" value="1"/>
</dbReference>
<dbReference type="SUPFAM" id="SSF69255">
    <property type="entry name" value="gp5 N-terminal domain-like"/>
    <property type="match status" value="1"/>
</dbReference>